<dbReference type="PANTHER" id="PTHR12674">
    <property type="entry name" value="PREFOLDIN SUBUNIT 5"/>
    <property type="match status" value="1"/>
</dbReference>
<accession>A0ABM1MXR0</accession>
<dbReference type="InterPro" id="IPR004127">
    <property type="entry name" value="Prefoldin_subunit_alpha"/>
</dbReference>
<evidence type="ECO:0000313" key="3">
    <source>
        <dbReference type="RefSeq" id="XP_017779360.1"/>
    </source>
</evidence>
<organism evidence="2 3">
    <name type="scientific">Nicrophorus vespilloides</name>
    <name type="common">Boreal carrion beetle</name>
    <dbReference type="NCBI Taxonomy" id="110193"/>
    <lineage>
        <taxon>Eukaryota</taxon>
        <taxon>Metazoa</taxon>
        <taxon>Ecdysozoa</taxon>
        <taxon>Arthropoda</taxon>
        <taxon>Hexapoda</taxon>
        <taxon>Insecta</taxon>
        <taxon>Pterygota</taxon>
        <taxon>Neoptera</taxon>
        <taxon>Endopterygota</taxon>
        <taxon>Coleoptera</taxon>
        <taxon>Polyphaga</taxon>
        <taxon>Staphyliniformia</taxon>
        <taxon>Silphidae</taxon>
        <taxon>Nicrophorinae</taxon>
        <taxon>Nicrophorus</taxon>
    </lineage>
</organism>
<dbReference type="SUPFAM" id="SSF46579">
    <property type="entry name" value="Prefoldin"/>
    <property type="match status" value="1"/>
</dbReference>
<name>A0ABM1MXR0_NICVS</name>
<dbReference type="GeneID" id="108564759"/>
<dbReference type="InterPro" id="IPR011599">
    <property type="entry name" value="PFD_alpha_archaea"/>
</dbReference>
<comment type="similarity">
    <text evidence="1">Belongs to the prefoldin subunit alpha family.</text>
</comment>
<gene>
    <name evidence="3" type="primary">LOC108564759</name>
</gene>
<dbReference type="Proteomes" id="UP000695000">
    <property type="component" value="Unplaced"/>
</dbReference>
<dbReference type="InterPro" id="IPR009053">
    <property type="entry name" value="Prefoldin"/>
</dbReference>
<dbReference type="PANTHER" id="PTHR12674:SF2">
    <property type="entry name" value="PREFOLDIN SUBUNIT 5"/>
    <property type="match status" value="1"/>
</dbReference>
<sequence length="161" mass="18200">MSLISSNEAPNMQQIDLTSLNIQQLTTLKQQIDQELNLFQNSLHHLKSAQGKFNVSGECLEKFTPECEGKSILVPLTGSMYVPGKIADTKNVIIDIGTRYYAQKDVNDAKDYFKRKVVFVTEQMEKIQMLGLEKSKIRDAICEVIEMKIQQQSQQAATVKS</sequence>
<dbReference type="RefSeq" id="XP_017779360.1">
    <property type="nucleotide sequence ID" value="XM_017923871.1"/>
</dbReference>
<evidence type="ECO:0000313" key="2">
    <source>
        <dbReference type="Proteomes" id="UP000695000"/>
    </source>
</evidence>
<dbReference type="Pfam" id="PF02996">
    <property type="entry name" value="Prefoldin"/>
    <property type="match status" value="1"/>
</dbReference>
<proteinExistence type="inferred from homology"/>
<dbReference type="Gene3D" id="1.10.287.370">
    <property type="match status" value="1"/>
</dbReference>
<protein>
    <submittedName>
        <fullName evidence="3">Prefoldin subunit 5</fullName>
    </submittedName>
</protein>
<dbReference type="CDD" id="cd23157">
    <property type="entry name" value="Prefoldin_5"/>
    <property type="match status" value="1"/>
</dbReference>
<keyword evidence="2" id="KW-1185">Reference proteome</keyword>
<dbReference type="NCBIfam" id="TIGR00293">
    <property type="entry name" value="prefoldin subunit alpha"/>
    <property type="match status" value="1"/>
</dbReference>
<reference evidence="3" key="1">
    <citation type="submission" date="2025-08" db="UniProtKB">
        <authorList>
            <consortium name="RefSeq"/>
        </authorList>
    </citation>
    <scope>IDENTIFICATION</scope>
    <source>
        <tissue evidence="3">Whole Larva</tissue>
    </source>
</reference>
<evidence type="ECO:0000256" key="1">
    <source>
        <dbReference type="ARBA" id="ARBA00010048"/>
    </source>
</evidence>